<dbReference type="Proteomes" id="UP001366166">
    <property type="component" value="Chromosome"/>
</dbReference>
<evidence type="ECO:0000259" key="2">
    <source>
        <dbReference type="SMART" id="SM00867"/>
    </source>
</evidence>
<dbReference type="Pfam" id="PF04264">
    <property type="entry name" value="YceI"/>
    <property type="match status" value="1"/>
</dbReference>
<organism evidence="3 4">
    <name type="scientific">Desulfoferula mesophila</name>
    <dbReference type="NCBI Taxonomy" id="3058419"/>
    <lineage>
        <taxon>Bacteria</taxon>
        <taxon>Pseudomonadati</taxon>
        <taxon>Thermodesulfobacteriota</taxon>
        <taxon>Desulfarculia</taxon>
        <taxon>Desulfarculales</taxon>
        <taxon>Desulfarculaceae</taxon>
        <taxon>Desulfoferula</taxon>
    </lineage>
</organism>
<dbReference type="Gene3D" id="2.40.128.110">
    <property type="entry name" value="Lipid/polyisoprenoid-binding, YceI-like"/>
    <property type="match status" value="1"/>
</dbReference>
<sequence>MKAARSIFALLLVLCLSLPALAAAPQWSIDPPHCQVIFTIKHVFAPVMGQFHKFDGKIFFSPEDLAASKVELTIQVDSIDTGVAARDKHLKTADFFDAARYPVIRFVSDSFTKQGKDHIVVKGRLTMKDVTRPEQIVFTYLGAKTNPMNPKQMVTGFQGEFSLDRLNYHVGSGKFYEQGVVGNKVKLYIHLELVRPK</sequence>
<dbReference type="SUPFAM" id="SSF101874">
    <property type="entry name" value="YceI-like"/>
    <property type="match status" value="1"/>
</dbReference>
<feature type="domain" description="Lipid/polyisoprenoid-binding YceI-like" evidence="2">
    <location>
        <begin position="26"/>
        <end position="194"/>
    </location>
</feature>
<dbReference type="InterPro" id="IPR007372">
    <property type="entry name" value="Lipid/polyisoprenoid-bd_YceI"/>
</dbReference>
<keyword evidence="4" id="KW-1185">Reference proteome</keyword>
<dbReference type="RefSeq" id="WP_338599509.1">
    <property type="nucleotide sequence ID" value="NZ_AP028679.1"/>
</dbReference>
<dbReference type="PANTHER" id="PTHR34406:SF1">
    <property type="entry name" value="PROTEIN YCEI"/>
    <property type="match status" value="1"/>
</dbReference>
<protein>
    <submittedName>
        <fullName evidence="3">Polyisoprenoid-binding protein</fullName>
    </submittedName>
</protein>
<reference evidence="4" key="1">
    <citation type="journal article" date="2023" name="Arch. Microbiol.">
        <title>Desulfoferula mesophilus gen. nov. sp. nov., a mesophilic sulfate-reducing bacterium isolated from a brackish lake sediment.</title>
        <authorList>
            <person name="Watanabe T."/>
            <person name="Yabe T."/>
            <person name="Tsuji J.M."/>
            <person name="Fukui M."/>
        </authorList>
    </citation>
    <scope>NUCLEOTIDE SEQUENCE [LARGE SCALE GENOMIC DNA]</scope>
    <source>
        <strain evidence="4">12FAK</strain>
    </source>
</reference>
<evidence type="ECO:0000256" key="1">
    <source>
        <dbReference type="SAM" id="SignalP"/>
    </source>
</evidence>
<dbReference type="KEGG" id="dmp:FAK_23590"/>
<name>A0AAU9EDT7_9BACT</name>
<evidence type="ECO:0000313" key="4">
    <source>
        <dbReference type="Proteomes" id="UP001366166"/>
    </source>
</evidence>
<dbReference type="InterPro" id="IPR036761">
    <property type="entry name" value="TTHA0802/YceI-like_sf"/>
</dbReference>
<dbReference type="SMART" id="SM00867">
    <property type="entry name" value="YceI"/>
    <property type="match status" value="1"/>
</dbReference>
<feature type="chain" id="PRO_5043840761" evidence="1">
    <location>
        <begin position="23"/>
        <end position="197"/>
    </location>
</feature>
<dbReference type="PANTHER" id="PTHR34406">
    <property type="entry name" value="PROTEIN YCEI"/>
    <property type="match status" value="1"/>
</dbReference>
<feature type="signal peptide" evidence="1">
    <location>
        <begin position="1"/>
        <end position="22"/>
    </location>
</feature>
<dbReference type="EMBL" id="AP028679">
    <property type="protein sequence ID" value="BEQ15293.1"/>
    <property type="molecule type" value="Genomic_DNA"/>
</dbReference>
<evidence type="ECO:0000313" key="3">
    <source>
        <dbReference type="EMBL" id="BEQ15293.1"/>
    </source>
</evidence>
<accession>A0AAU9EDT7</accession>
<gene>
    <name evidence="3" type="ORF">FAK_23590</name>
</gene>
<proteinExistence type="predicted"/>
<keyword evidence="1" id="KW-0732">Signal</keyword>
<dbReference type="AlphaFoldDB" id="A0AAU9EDT7"/>